<keyword evidence="8" id="KW-1185">Reference proteome</keyword>
<accession>A0ABW1DJ44</accession>
<dbReference type="Proteomes" id="UP001595979">
    <property type="component" value="Unassembled WGS sequence"/>
</dbReference>
<dbReference type="GO" id="GO:0008448">
    <property type="term" value="F:N-acetylglucosamine-6-phosphate deacetylase activity"/>
    <property type="evidence" value="ECO:0007669"/>
    <property type="project" value="UniProtKB-EC"/>
</dbReference>
<protein>
    <submittedName>
        <fullName evidence="7">N-acetylglucosamine-6-phosphate deacetylase</fullName>
        <ecNumber evidence="7">3.5.1.25</ecNumber>
    </submittedName>
</protein>
<dbReference type="CDD" id="cd00854">
    <property type="entry name" value="NagA"/>
    <property type="match status" value="1"/>
</dbReference>
<dbReference type="Pfam" id="PF01979">
    <property type="entry name" value="Amidohydro_1"/>
    <property type="match status" value="1"/>
</dbReference>
<organism evidence="7 8">
    <name type="scientific">Deinococcus petrolearius</name>
    <dbReference type="NCBI Taxonomy" id="1751295"/>
    <lineage>
        <taxon>Bacteria</taxon>
        <taxon>Thermotogati</taxon>
        <taxon>Deinococcota</taxon>
        <taxon>Deinococci</taxon>
        <taxon>Deinococcales</taxon>
        <taxon>Deinococcaceae</taxon>
        <taxon>Deinococcus</taxon>
    </lineage>
</organism>
<evidence type="ECO:0000313" key="7">
    <source>
        <dbReference type="EMBL" id="MFC5848768.1"/>
    </source>
</evidence>
<dbReference type="Gene3D" id="3.20.20.140">
    <property type="entry name" value="Metal-dependent hydrolases"/>
    <property type="match status" value="1"/>
</dbReference>
<dbReference type="EMBL" id="JBHSOH010000011">
    <property type="protein sequence ID" value="MFC5848768.1"/>
    <property type="molecule type" value="Genomic_DNA"/>
</dbReference>
<keyword evidence="3 5" id="KW-0378">Hydrolase</keyword>
<dbReference type="InterPro" id="IPR011059">
    <property type="entry name" value="Metal-dep_hydrolase_composite"/>
</dbReference>
<dbReference type="Gene3D" id="2.30.40.10">
    <property type="entry name" value="Urease, subunit C, domain 1"/>
    <property type="match status" value="1"/>
</dbReference>
<reference evidence="8" key="1">
    <citation type="journal article" date="2019" name="Int. J. Syst. Evol. Microbiol.">
        <title>The Global Catalogue of Microorganisms (GCM) 10K type strain sequencing project: providing services to taxonomists for standard genome sequencing and annotation.</title>
        <authorList>
            <consortium name="The Broad Institute Genomics Platform"/>
            <consortium name="The Broad Institute Genome Sequencing Center for Infectious Disease"/>
            <person name="Wu L."/>
            <person name="Ma J."/>
        </authorList>
    </citation>
    <scope>NUCLEOTIDE SEQUENCE [LARGE SCALE GENOMIC DNA]</scope>
    <source>
        <strain evidence="8">CGMCC 1.15053</strain>
    </source>
</reference>
<comment type="similarity">
    <text evidence="1 5">Belongs to the metallo-dependent hydrolases superfamily. NagA family.</text>
</comment>
<dbReference type="RefSeq" id="WP_380049122.1">
    <property type="nucleotide sequence ID" value="NZ_JBHSOH010000011.1"/>
</dbReference>
<dbReference type="NCBIfam" id="TIGR00221">
    <property type="entry name" value="nagA"/>
    <property type="match status" value="1"/>
</dbReference>
<evidence type="ECO:0000259" key="6">
    <source>
        <dbReference type="Pfam" id="PF01979"/>
    </source>
</evidence>
<dbReference type="InterPro" id="IPR032466">
    <property type="entry name" value="Metal_Hydrolase"/>
</dbReference>
<dbReference type="InterPro" id="IPR003764">
    <property type="entry name" value="GlcNAc_6-P_deAcase"/>
</dbReference>
<keyword evidence="4 5" id="KW-0119">Carbohydrate metabolism</keyword>
<evidence type="ECO:0000256" key="1">
    <source>
        <dbReference type="ARBA" id="ARBA00010716"/>
    </source>
</evidence>
<evidence type="ECO:0000256" key="2">
    <source>
        <dbReference type="ARBA" id="ARBA00022723"/>
    </source>
</evidence>
<dbReference type="EC" id="3.5.1.25" evidence="7"/>
<evidence type="ECO:0000256" key="5">
    <source>
        <dbReference type="PIRNR" id="PIRNR038994"/>
    </source>
</evidence>
<evidence type="ECO:0000256" key="3">
    <source>
        <dbReference type="ARBA" id="ARBA00022801"/>
    </source>
</evidence>
<keyword evidence="2" id="KW-0479">Metal-binding</keyword>
<feature type="domain" description="Amidohydrolase-related" evidence="6">
    <location>
        <begin position="37"/>
        <end position="368"/>
    </location>
</feature>
<evidence type="ECO:0000256" key="4">
    <source>
        <dbReference type="ARBA" id="ARBA00023277"/>
    </source>
</evidence>
<dbReference type="PANTHER" id="PTHR11113">
    <property type="entry name" value="N-ACETYLGLUCOSAMINE-6-PHOSPHATE DEACETYLASE"/>
    <property type="match status" value="1"/>
</dbReference>
<gene>
    <name evidence="7" type="primary">nagA</name>
    <name evidence="7" type="ORF">ACFPQ6_10650</name>
</gene>
<dbReference type="PIRSF" id="PIRSF038994">
    <property type="entry name" value="NagA"/>
    <property type="match status" value="1"/>
</dbReference>
<name>A0ABW1DJ44_9DEIO</name>
<comment type="caution">
    <text evidence="7">The sequence shown here is derived from an EMBL/GenBank/DDBJ whole genome shotgun (WGS) entry which is preliminary data.</text>
</comment>
<evidence type="ECO:0000313" key="8">
    <source>
        <dbReference type="Proteomes" id="UP001595979"/>
    </source>
</evidence>
<sequence>MICTGKVWTASGWQEAQLLFGEAIQEIRPIRSGGEQYILPGFIDVHVHGGGGHDTMDGEAGVRGLARFHARHGTTSLLPTTITHPLPQVIGALRAVRQVQLDPRPQEAAVLGAHLEGPFLNPERLGAQPPQATLPTPAAVDQLLATRAVRVVTLAPELAGAAAAATQFAAAGVRVSLGHTQGRAEDAQAVMQAVFEQGGEAGGTHLYNAMTGLSGREPGVVGALLAEPRAYAELILDFQHVHPQSAAAVFRAKPDHTLLVTDAMRAAGLPDGTYDLGGQPVEVVGPQARLAAGSSNPGTLAGSVLTMDAALRGAVACGLSLHQAAGLASAVPARYLGLRDRGRLVPGLRADLVVLDADLQVRQVYLGGRPLF</sequence>
<dbReference type="SUPFAM" id="SSF51556">
    <property type="entry name" value="Metallo-dependent hydrolases"/>
    <property type="match status" value="1"/>
</dbReference>
<proteinExistence type="inferred from homology"/>
<dbReference type="PANTHER" id="PTHR11113:SF14">
    <property type="entry name" value="N-ACETYLGLUCOSAMINE-6-PHOSPHATE DEACETYLASE"/>
    <property type="match status" value="1"/>
</dbReference>
<dbReference type="InterPro" id="IPR006680">
    <property type="entry name" value="Amidohydro-rel"/>
</dbReference>
<dbReference type="SUPFAM" id="SSF51338">
    <property type="entry name" value="Composite domain of metallo-dependent hydrolases"/>
    <property type="match status" value="1"/>
</dbReference>